<dbReference type="GO" id="GO:0005737">
    <property type="term" value="C:cytoplasm"/>
    <property type="evidence" value="ECO:0007669"/>
    <property type="project" value="TreeGrafter"/>
</dbReference>
<dbReference type="Proteomes" id="UP000052978">
    <property type="component" value="Unassembled WGS sequence"/>
</dbReference>
<proteinExistence type="inferred from homology"/>
<organism evidence="4 5">
    <name type="scientific">Myotis brandtii</name>
    <name type="common">Brandt's bat</name>
    <dbReference type="NCBI Taxonomy" id="109478"/>
    <lineage>
        <taxon>Eukaryota</taxon>
        <taxon>Metazoa</taxon>
        <taxon>Chordata</taxon>
        <taxon>Craniata</taxon>
        <taxon>Vertebrata</taxon>
        <taxon>Euteleostomi</taxon>
        <taxon>Mammalia</taxon>
        <taxon>Eutheria</taxon>
        <taxon>Laurasiatheria</taxon>
        <taxon>Chiroptera</taxon>
        <taxon>Yangochiroptera</taxon>
        <taxon>Vespertilionidae</taxon>
        <taxon>Myotis</taxon>
    </lineage>
</organism>
<gene>
    <name evidence="4" type="ORF">D623_10024791</name>
</gene>
<dbReference type="Gene3D" id="3.80.10.10">
    <property type="entry name" value="Ribonuclease Inhibitor"/>
    <property type="match status" value="1"/>
</dbReference>
<comment type="similarity">
    <text evidence="1">Belongs to the PRAME family.</text>
</comment>
<dbReference type="InterPro" id="IPR050694">
    <property type="entry name" value="LRRC14/PRAME"/>
</dbReference>
<evidence type="ECO:0000313" key="4">
    <source>
        <dbReference type="EMBL" id="EPQ20508.1"/>
    </source>
</evidence>
<name>S7QAN0_MYOBR</name>
<dbReference type="PANTHER" id="PTHR14224:SF19">
    <property type="entry name" value="PRAME FAMILY MEMBER 11-RELATED"/>
    <property type="match status" value="1"/>
</dbReference>
<sequence length="567" mass="64050">MQELPPGGQCAPIGGALLSQKLGSRLVSAAVVAGASSASAAALRSSKLSGMERAGLRSEPQPTRSQQTFLQDSFLSTLKMSIWTPPTLLELTAKSLLRDQASAIAALEYLPAELFPYLFVMAYDGGHRPQLLKAVAQAWPFTVLPLGVLRHLPPDHAPTRAVGLKAVFDALDVLLAQEVRPRTCKLRVLDLRNTGANFWDMWLGVSTENCSPMGPVTVHSSSPDMEHPLAPLEVFLDLDFNERDRDEFFMHIIQWAQKRERLLHLCCKALRISGVPFQRVRRVLDRVQLDCIQEVEVNCTWDLPTLGTFALYLGQMSNLQRLYLPHINVLAEEEEDEEQEEERERQEQEEQRSFSQFLSQMLRLRHLRELHMHSPSFLRGRLDQMLRCLQTPLNKLCLTYCQRLTHSDLTHLFQCPSLRQLKILHLFGLSLSDFSPEPLRVLLEAVAPTLQDLGLDNCGIADSQVEAILPVLSRCHQLRFFTISENSFPVATVEKLLRHTTGLRSLEVELYPVPLECDGTQGTVNQERLALIQAELTGTLRELGQPRTIHLAAKHRRHRKVYKVAFP</sequence>
<accession>S7QAN0</accession>
<keyword evidence="3" id="KW-0677">Repeat</keyword>
<dbReference type="PANTHER" id="PTHR14224">
    <property type="entry name" value="SIMILAR TO PREFERENTIALLY EXPRESSED ANTIGEN IN MELANOMA-LIKE 3"/>
    <property type="match status" value="1"/>
</dbReference>
<protein>
    <submittedName>
        <fullName evidence="4">PRAME family member 9/15</fullName>
    </submittedName>
</protein>
<dbReference type="InterPro" id="IPR032675">
    <property type="entry name" value="LRR_dom_sf"/>
</dbReference>
<keyword evidence="5" id="KW-1185">Reference proteome</keyword>
<evidence type="ECO:0000313" key="5">
    <source>
        <dbReference type="Proteomes" id="UP000052978"/>
    </source>
</evidence>
<evidence type="ECO:0000256" key="1">
    <source>
        <dbReference type="ARBA" id="ARBA00009608"/>
    </source>
</evidence>
<evidence type="ECO:0000256" key="3">
    <source>
        <dbReference type="ARBA" id="ARBA00022737"/>
    </source>
</evidence>
<dbReference type="AlphaFoldDB" id="S7QAN0"/>
<dbReference type="FunFam" id="3.80.10.10:FF:000079">
    <property type="entry name" value="PRAME family member 18"/>
    <property type="match status" value="1"/>
</dbReference>
<reference evidence="4 5" key="1">
    <citation type="journal article" date="2013" name="Nat. Commun.">
        <title>Genome analysis reveals insights into physiology and longevity of the Brandt's bat Myotis brandtii.</title>
        <authorList>
            <person name="Seim I."/>
            <person name="Fang X."/>
            <person name="Xiong Z."/>
            <person name="Lobanov A.V."/>
            <person name="Huang Z."/>
            <person name="Ma S."/>
            <person name="Feng Y."/>
            <person name="Turanov A.A."/>
            <person name="Zhu Y."/>
            <person name="Lenz T.L."/>
            <person name="Gerashchenko M.V."/>
            <person name="Fan D."/>
            <person name="Hee Yim S."/>
            <person name="Yao X."/>
            <person name="Jordan D."/>
            <person name="Xiong Y."/>
            <person name="Ma Y."/>
            <person name="Lyapunov A.N."/>
            <person name="Chen G."/>
            <person name="Kulakova O.I."/>
            <person name="Sun Y."/>
            <person name="Lee S.G."/>
            <person name="Bronson R.T."/>
            <person name="Moskalev A.A."/>
            <person name="Sunyaev S.R."/>
            <person name="Zhang G."/>
            <person name="Krogh A."/>
            <person name="Wang J."/>
            <person name="Gladyshev V.N."/>
        </authorList>
    </citation>
    <scope>NUCLEOTIDE SEQUENCE [LARGE SCALE GENOMIC DNA]</scope>
</reference>
<evidence type="ECO:0000256" key="2">
    <source>
        <dbReference type="ARBA" id="ARBA00022614"/>
    </source>
</evidence>
<dbReference type="EMBL" id="KE164845">
    <property type="protein sequence ID" value="EPQ20508.1"/>
    <property type="molecule type" value="Genomic_DNA"/>
</dbReference>
<dbReference type="SUPFAM" id="SSF52047">
    <property type="entry name" value="RNI-like"/>
    <property type="match status" value="1"/>
</dbReference>
<keyword evidence="2" id="KW-0433">Leucine-rich repeat</keyword>